<gene>
    <name evidence="4" type="ORF">APY09_09170</name>
</gene>
<proteinExistence type="predicted"/>
<dbReference type="GO" id="GO:0016747">
    <property type="term" value="F:acyltransferase activity, transferring groups other than amino-acyl groups"/>
    <property type="evidence" value="ECO:0007669"/>
    <property type="project" value="InterPro"/>
</dbReference>
<feature type="domain" description="N-acetyltransferase" evidence="3">
    <location>
        <begin position="9"/>
        <end position="180"/>
    </location>
</feature>
<dbReference type="SUPFAM" id="SSF55729">
    <property type="entry name" value="Acyl-CoA N-acyltransferases (Nat)"/>
    <property type="match status" value="1"/>
</dbReference>
<dbReference type="InterPro" id="IPR050832">
    <property type="entry name" value="Bact_Acetyltransf"/>
</dbReference>
<organism evidence="4 5">
    <name type="scientific">Schaalia odontolytica</name>
    <dbReference type="NCBI Taxonomy" id="1660"/>
    <lineage>
        <taxon>Bacteria</taxon>
        <taxon>Bacillati</taxon>
        <taxon>Actinomycetota</taxon>
        <taxon>Actinomycetes</taxon>
        <taxon>Actinomycetales</taxon>
        <taxon>Actinomycetaceae</taxon>
        <taxon>Schaalia</taxon>
    </lineage>
</organism>
<keyword evidence="2" id="KW-0012">Acyltransferase</keyword>
<evidence type="ECO:0000256" key="2">
    <source>
        <dbReference type="ARBA" id="ARBA00023315"/>
    </source>
</evidence>
<dbReference type="AlphaFoldDB" id="A0A0V8RRH4"/>
<name>A0A0V8RRH4_9ACTO</name>
<keyword evidence="1 4" id="KW-0808">Transferase</keyword>
<protein>
    <submittedName>
        <fullName evidence="4">GNAT family acetyltransferase</fullName>
    </submittedName>
</protein>
<dbReference type="OrthoDB" id="5243635at2"/>
<dbReference type="PANTHER" id="PTHR43877:SF1">
    <property type="entry name" value="ACETYLTRANSFERASE"/>
    <property type="match status" value="1"/>
</dbReference>
<comment type="caution">
    <text evidence="4">The sequence shown here is derived from an EMBL/GenBank/DDBJ whole genome shotgun (WGS) entry which is preliminary data.</text>
</comment>
<dbReference type="RefSeq" id="WP_060567505.1">
    <property type="nucleotide sequence ID" value="NZ_CP040006.1"/>
</dbReference>
<evidence type="ECO:0000256" key="1">
    <source>
        <dbReference type="ARBA" id="ARBA00022679"/>
    </source>
</evidence>
<dbReference type="Proteomes" id="UP000054686">
    <property type="component" value="Unassembled WGS sequence"/>
</dbReference>
<evidence type="ECO:0000259" key="3">
    <source>
        <dbReference type="PROSITE" id="PS51186"/>
    </source>
</evidence>
<dbReference type="CDD" id="cd04301">
    <property type="entry name" value="NAT_SF"/>
    <property type="match status" value="1"/>
</dbReference>
<dbReference type="PROSITE" id="PS51186">
    <property type="entry name" value="GNAT"/>
    <property type="match status" value="1"/>
</dbReference>
<dbReference type="InterPro" id="IPR016181">
    <property type="entry name" value="Acyl_CoA_acyltransferase"/>
</dbReference>
<evidence type="ECO:0000313" key="5">
    <source>
        <dbReference type="Proteomes" id="UP000054686"/>
    </source>
</evidence>
<dbReference type="Pfam" id="PF00583">
    <property type="entry name" value="Acetyltransf_1"/>
    <property type="match status" value="1"/>
</dbReference>
<dbReference type="PANTHER" id="PTHR43877">
    <property type="entry name" value="AMINOALKYLPHOSPHONATE N-ACETYLTRANSFERASE-RELATED-RELATED"/>
    <property type="match status" value="1"/>
</dbReference>
<sequence length="180" mass="18952">MSSAAGPDRSVRPAQSGDARAIARLQREAWRSLMGQDALDAQGITEEALAAQWEATLASPRPGGTALLVALHGNTIVGFALAGPDEAGVPSAPDAESGEAAVAATQVYELTVDKNFRRSGHASRLLSAVADLTSGQLRVWVGVNDEERQRFYTSAGFAPSGAVRVLGDGPTQHMWWAERD</sequence>
<accession>A0A0V8RRH4</accession>
<dbReference type="EMBL" id="LLVT01000003">
    <property type="protein sequence ID" value="KSW10654.1"/>
    <property type="molecule type" value="Genomic_DNA"/>
</dbReference>
<dbReference type="InterPro" id="IPR000182">
    <property type="entry name" value="GNAT_dom"/>
</dbReference>
<evidence type="ECO:0000313" key="4">
    <source>
        <dbReference type="EMBL" id="KSW10654.1"/>
    </source>
</evidence>
<reference evidence="4 5" key="1">
    <citation type="submission" date="2015-10" db="EMBL/GenBank/DDBJ databases">
        <title>Draft Genome of Actinomyces odontolyticus subsp. actinosynbacter strain XH001.</title>
        <authorList>
            <person name="Mclean J.S."/>
            <person name="He X."/>
        </authorList>
    </citation>
    <scope>NUCLEOTIDE SEQUENCE [LARGE SCALE GENOMIC DNA]</scope>
    <source>
        <strain evidence="4 5">XH001</strain>
    </source>
</reference>
<dbReference type="Gene3D" id="3.40.630.30">
    <property type="match status" value="1"/>
</dbReference>